<feature type="non-terminal residue" evidence="2">
    <location>
        <position position="90"/>
    </location>
</feature>
<sequence length="90" mass="10106">MSKNIDDIKNEDGKKIKIVKLKKKVVKIVTHNDLSGKNDSNSSVDLHKHNSKAEHLQNRDNRAGGYSQNRDNRAGGYSQNRDNRAGGYSQ</sequence>
<proteinExistence type="predicted"/>
<gene>
    <name evidence="2" type="ORF">ER70_06495</name>
</gene>
<evidence type="ECO:0000256" key="1">
    <source>
        <dbReference type="SAM" id="MobiDB-lite"/>
    </source>
</evidence>
<comment type="caution">
    <text evidence="2">The sequence shown here is derived from an EMBL/GenBank/DDBJ whole genome shotgun (WGS) entry which is preliminary data.</text>
</comment>
<organism evidence="2">
    <name type="scientific">Borrelia bissettiae</name>
    <name type="common">Borreliella bissettiae</name>
    <dbReference type="NCBI Taxonomy" id="64897"/>
    <lineage>
        <taxon>Bacteria</taxon>
        <taxon>Pseudomonadati</taxon>
        <taxon>Spirochaetota</taxon>
        <taxon>Spirochaetia</taxon>
        <taxon>Spirochaetales</taxon>
        <taxon>Borreliaceae</taxon>
        <taxon>Borreliella</taxon>
    </lineage>
</organism>
<feature type="region of interest" description="Disordered" evidence="1">
    <location>
        <begin position="30"/>
        <end position="90"/>
    </location>
</feature>
<feature type="compositionally biased region" description="Polar residues" evidence="1">
    <location>
        <begin position="32"/>
        <end position="44"/>
    </location>
</feature>
<dbReference type="AlphaFoldDB" id="A0A1L8ZAM2"/>
<dbReference type="EMBL" id="JNBW01000321">
    <property type="protein sequence ID" value="OJH14810.1"/>
    <property type="molecule type" value="Genomic_DNA"/>
</dbReference>
<evidence type="ECO:0008006" key="3">
    <source>
        <dbReference type="Google" id="ProtNLM"/>
    </source>
</evidence>
<evidence type="ECO:0000313" key="2">
    <source>
        <dbReference type="EMBL" id="OJH14810.1"/>
    </source>
</evidence>
<accession>A0A1L8ZAM2</accession>
<feature type="compositionally biased region" description="Basic and acidic residues" evidence="1">
    <location>
        <begin position="45"/>
        <end position="62"/>
    </location>
</feature>
<reference evidence="2" key="2">
    <citation type="submission" date="2015-07" db="EMBL/GenBank/DDBJ databases">
        <authorList>
            <person name="Noorani M."/>
        </authorList>
    </citation>
    <scope>NUCLEOTIDE SEQUENCE</scope>
    <source>
        <strain evidence="2">CO275</strain>
    </source>
</reference>
<protein>
    <recommendedName>
        <fullName evidence="3">Translation initiation factor IF-2</fullName>
    </recommendedName>
</protein>
<reference evidence="2" key="1">
    <citation type="journal article" date="2015" name="Microbiology">
        <title>Similarities in murine infection and immune response to Borrelia bissettii and Borrelia burgdorferi sensu stricto.</title>
        <authorList>
            <person name="Leydet B.F.Jr."/>
            <person name="Liang F.T."/>
        </authorList>
    </citation>
    <scope>NUCLEOTIDE SEQUENCE [LARGE SCALE GENOMIC DNA]</scope>
    <source>
        <strain evidence="2">CO275</strain>
    </source>
</reference>
<name>A0A1L8ZAM2_BORBI</name>